<evidence type="ECO:0000256" key="1">
    <source>
        <dbReference type="ARBA" id="ARBA00007430"/>
    </source>
</evidence>
<keyword evidence="2" id="KW-0812">Transmembrane</keyword>
<evidence type="ECO:0000313" key="4">
    <source>
        <dbReference type="EMBL" id="NEK20553.1"/>
    </source>
</evidence>
<accession>A0A7K3VTN9</accession>
<dbReference type="EMBL" id="WUFV01000047">
    <property type="protein sequence ID" value="NEK20553.1"/>
    <property type="molecule type" value="Genomic_DNA"/>
</dbReference>
<dbReference type="RefSeq" id="WP_164050946.1">
    <property type="nucleotide sequence ID" value="NZ_WUFV01000047.1"/>
</dbReference>
<evidence type="ECO:0000259" key="3">
    <source>
        <dbReference type="Pfam" id="PF02719"/>
    </source>
</evidence>
<dbReference type="InterPro" id="IPR036291">
    <property type="entry name" value="NAD(P)-bd_dom_sf"/>
</dbReference>
<feature type="transmembrane region" description="Helical" evidence="2">
    <location>
        <begin position="133"/>
        <end position="154"/>
    </location>
</feature>
<feature type="domain" description="Polysaccharide biosynthesis protein CapD-like" evidence="3">
    <location>
        <begin position="307"/>
        <end position="605"/>
    </location>
</feature>
<comment type="similarity">
    <text evidence="1">Belongs to the polysaccharide synthase family.</text>
</comment>
<sequence length="671" mass="73682">MPENTPTETPRSGWFSMPMQALVAPLLAMPRVAKRALALLLDSSFCVLTIWLAYCFRLNEWTVLTGVQWLPVFVSLCMALPIFIVMGMYRAIFRYANMAAFITVLKAIAIYGVAFMTIFTALSVPGVPRTVGILQPFLLLIAIGLSRLSIRYWLGDAYQRILHKNMLAKVLIYGAGTAGRQLAGALINSAELNVVGYLDDDPRLKGGVMGGLPIYDPSDLPVLAESLGVHNVLLALPSASRQRRNEILEHIRKARVNVRTLPDLTALAQGRIAVSDIRELEIEDLLGREAVAPRQELLDKSMHNKVVMVTGAGGSIGGELCRQILRNGPSSLILLDQNEFALYNIHAELQKLAELYKHENLQIVPILCSVRDQDRMEHVMQSWRPQTLYHAAAYKHVPLVEHNAVEGIKNNVMGTLVAARAANKCGVSNFVLISTDKAVRPTNVMGASKRLAEMVLQALAAESATDRMRTNFSMVRFGNVLGSSGSVVPLFRQQIKEGGPVTLTHPDITRYFMTISEASQLVIQAGAMAEGGDVFLLDMGEPVRIADLARKMVELSGLAVRDEDNPEGDIELSVTGLRPGEKLFEELLIGDNPETTEHPRIMKAREDFLSWPELSRRLNALNAVLDRNDMIAARATLAELVSGYSSTGEVSDLAFTGAEPMRLPQTIQGTL</sequence>
<dbReference type="SUPFAM" id="SSF51735">
    <property type="entry name" value="NAD(P)-binding Rossmann-fold domains"/>
    <property type="match status" value="2"/>
</dbReference>
<name>A0A7K3VTN9_RHILE</name>
<dbReference type="Pfam" id="PF02719">
    <property type="entry name" value="Polysacc_synt_2"/>
    <property type="match status" value="1"/>
</dbReference>
<reference evidence="4 5" key="1">
    <citation type="submission" date="2019-12" db="EMBL/GenBank/DDBJ databases">
        <title>Rhizobium genotypes associated with high levels of biological nitrogen fixation by grain legumes in a temperate-maritime cropping system.</title>
        <authorList>
            <person name="Maluk M."/>
            <person name="Francesc Ferrando Molina F."/>
            <person name="Lopez Del Egido L."/>
            <person name="Lafos M."/>
            <person name="Langarica-Fuentes A."/>
            <person name="Gebre Yohannes G."/>
            <person name="Young M.W."/>
            <person name="Martin P."/>
            <person name="Gantlett R."/>
            <person name="Kenicer G."/>
            <person name="Hawes C."/>
            <person name="Begg G.S."/>
            <person name="Quilliam R.S."/>
            <person name="Squire G.R."/>
            <person name="Poole P.S."/>
            <person name="Young P.W."/>
            <person name="Iannetta P.M."/>
            <person name="James E.K."/>
        </authorList>
    </citation>
    <scope>NUCLEOTIDE SEQUENCE [LARGE SCALE GENOMIC DNA]</scope>
    <source>
        <strain evidence="4 5">JHI54</strain>
    </source>
</reference>
<feature type="transmembrane region" description="Helical" evidence="2">
    <location>
        <begin position="36"/>
        <end position="54"/>
    </location>
</feature>
<dbReference type="PANTHER" id="PTHR43318:SF1">
    <property type="entry name" value="POLYSACCHARIDE BIOSYNTHESIS PROTEIN EPSC-RELATED"/>
    <property type="match status" value="1"/>
</dbReference>
<evidence type="ECO:0000313" key="5">
    <source>
        <dbReference type="Proteomes" id="UP000471705"/>
    </source>
</evidence>
<dbReference type="Proteomes" id="UP000471705">
    <property type="component" value="Unassembled WGS sequence"/>
</dbReference>
<organism evidence="4 5">
    <name type="scientific">Rhizobium leguminosarum</name>
    <dbReference type="NCBI Taxonomy" id="384"/>
    <lineage>
        <taxon>Bacteria</taxon>
        <taxon>Pseudomonadati</taxon>
        <taxon>Pseudomonadota</taxon>
        <taxon>Alphaproteobacteria</taxon>
        <taxon>Hyphomicrobiales</taxon>
        <taxon>Rhizobiaceae</taxon>
        <taxon>Rhizobium/Agrobacterium group</taxon>
        <taxon>Rhizobium</taxon>
    </lineage>
</organism>
<evidence type="ECO:0000256" key="2">
    <source>
        <dbReference type="SAM" id="Phobius"/>
    </source>
</evidence>
<dbReference type="Gene3D" id="3.40.50.720">
    <property type="entry name" value="NAD(P)-binding Rossmann-like Domain"/>
    <property type="match status" value="2"/>
</dbReference>
<dbReference type="PANTHER" id="PTHR43318">
    <property type="entry name" value="UDP-N-ACETYLGLUCOSAMINE 4,6-DEHYDRATASE"/>
    <property type="match status" value="1"/>
</dbReference>
<dbReference type="CDD" id="cd05237">
    <property type="entry name" value="UDP_invert_4-6DH_SDR_e"/>
    <property type="match status" value="1"/>
</dbReference>
<dbReference type="InterPro" id="IPR003869">
    <property type="entry name" value="Polysac_CapD-like"/>
</dbReference>
<protein>
    <submittedName>
        <fullName evidence="4">SDR family NAD(P)-dependent oxidoreductase</fullName>
    </submittedName>
</protein>
<keyword evidence="2" id="KW-1133">Transmembrane helix</keyword>
<dbReference type="AlphaFoldDB" id="A0A7K3VTN9"/>
<feature type="transmembrane region" description="Helical" evidence="2">
    <location>
        <begin position="66"/>
        <end position="86"/>
    </location>
</feature>
<keyword evidence="2" id="KW-0472">Membrane</keyword>
<gene>
    <name evidence="4" type="ORF">GR257_38050</name>
</gene>
<proteinExistence type="inferred from homology"/>
<dbReference type="Pfam" id="PF13727">
    <property type="entry name" value="CoA_binding_3"/>
    <property type="match status" value="1"/>
</dbReference>
<dbReference type="InterPro" id="IPR051203">
    <property type="entry name" value="Polysaccharide_Synthase-Rel"/>
</dbReference>
<feature type="transmembrane region" description="Helical" evidence="2">
    <location>
        <begin position="98"/>
        <end position="121"/>
    </location>
</feature>
<comment type="caution">
    <text evidence="4">The sequence shown here is derived from an EMBL/GenBank/DDBJ whole genome shotgun (WGS) entry which is preliminary data.</text>
</comment>